<dbReference type="EMBL" id="VIKR01000002">
    <property type="protein sequence ID" value="TQV75004.1"/>
    <property type="molecule type" value="Genomic_DNA"/>
</dbReference>
<dbReference type="Proteomes" id="UP000317839">
    <property type="component" value="Unassembled WGS sequence"/>
</dbReference>
<evidence type="ECO:0000256" key="1">
    <source>
        <dbReference type="SAM" id="Phobius"/>
    </source>
</evidence>
<evidence type="ECO:0000313" key="3">
    <source>
        <dbReference type="Proteomes" id="UP000317839"/>
    </source>
</evidence>
<evidence type="ECO:0000313" key="2">
    <source>
        <dbReference type="EMBL" id="TQV75004.1"/>
    </source>
</evidence>
<feature type="transmembrane region" description="Helical" evidence="1">
    <location>
        <begin position="290"/>
        <end position="307"/>
    </location>
</feature>
<organism evidence="2 3">
    <name type="scientific">Aliikangiella marina</name>
    <dbReference type="NCBI Taxonomy" id="1712262"/>
    <lineage>
        <taxon>Bacteria</taxon>
        <taxon>Pseudomonadati</taxon>
        <taxon>Pseudomonadota</taxon>
        <taxon>Gammaproteobacteria</taxon>
        <taxon>Oceanospirillales</taxon>
        <taxon>Pleioneaceae</taxon>
        <taxon>Aliikangiella</taxon>
    </lineage>
</organism>
<keyword evidence="1" id="KW-1133">Transmembrane helix</keyword>
<feature type="transmembrane region" description="Helical" evidence="1">
    <location>
        <begin position="127"/>
        <end position="152"/>
    </location>
</feature>
<keyword evidence="3" id="KW-1185">Reference proteome</keyword>
<accession>A0A545TCQ8</accession>
<proteinExistence type="predicted"/>
<reference evidence="2 3" key="1">
    <citation type="submission" date="2019-06" db="EMBL/GenBank/DDBJ databases">
        <title>Draft genome of Aliikangiella marina GYP-15.</title>
        <authorList>
            <person name="Wang G."/>
        </authorList>
    </citation>
    <scope>NUCLEOTIDE SEQUENCE [LARGE SCALE GENOMIC DNA]</scope>
    <source>
        <strain evidence="2 3">GYP-15</strain>
    </source>
</reference>
<feature type="transmembrane region" description="Helical" evidence="1">
    <location>
        <begin position="248"/>
        <end position="270"/>
    </location>
</feature>
<sequence length="315" mass="35421">MQIVNNYLNSLESYLSEDIRKEVRDELEASILEQVEDKQESLGRELNTEDIEAILLGFGHPMKVAAAYSSNQELVSSSYFPVFKKSLELTLAIVMIATLLLNIPLIFSDANFIKIGIVLLADFIENGVWTFAWVTLLFWVLQTNNISIEGLYKWSPKELSAVNPKLKISRLETLFEITVYLIFLGWWNGAFGWTMTHVFENLDKVVNLSDEWQLVHWSVNIIVGLSIIVDSIKYIAAGWNKATLSANMALNIASLAVIAQIFGFETYVTVIENPDGTIPLEVTLEHARTLINGVLGVLAAIIAWDIFSNYQKIVS</sequence>
<protein>
    <submittedName>
        <fullName evidence="2">Uncharacterized protein</fullName>
    </submittedName>
</protein>
<feature type="transmembrane region" description="Helical" evidence="1">
    <location>
        <begin position="89"/>
        <end position="107"/>
    </location>
</feature>
<keyword evidence="1" id="KW-0472">Membrane</keyword>
<gene>
    <name evidence="2" type="ORF">FLL45_08665</name>
</gene>
<dbReference type="AlphaFoldDB" id="A0A545TCQ8"/>
<feature type="transmembrane region" description="Helical" evidence="1">
    <location>
        <begin position="173"/>
        <end position="194"/>
    </location>
</feature>
<dbReference type="OrthoDB" id="116789at2"/>
<name>A0A545TCQ8_9GAMM</name>
<keyword evidence="1" id="KW-0812">Transmembrane</keyword>
<comment type="caution">
    <text evidence="2">The sequence shown here is derived from an EMBL/GenBank/DDBJ whole genome shotgun (WGS) entry which is preliminary data.</text>
</comment>
<dbReference type="Pfam" id="PF22564">
    <property type="entry name" value="HAAS"/>
    <property type="match status" value="1"/>
</dbReference>
<dbReference type="RefSeq" id="WP_142941622.1">
    <property type="nucleotide sequence ID" value="NZ_VIKR01000002.1"/>
</dbReference>
<feature type="transmembrane region" description="Helical" evidence="1">
    <location>
        <begin position="214"/>
        <end position="236"/>
    </location>
</feature>